<evidence type="ECO:0000313" key="14">
    <source>
        <dbReference type="Proteomes" id="UP000321726"/>
    </source>
</evidence>
<dbReference type="AlphaFoldDB" id="A0A1M7A663"/>
<sequence>MTARIIPSVLGAGLLGLALVTSASSSLAQEATPSVDSPQVEIDALTSLREAREAAETRDQQRLAGLVEDSEALDEALANAQQSLTEQQQRRESLESRQQELQSTLEELNAQRSAQGTDLDGVFSTVVGESGELRDELGRSWLTLGQQDILPPRMDADAILTARQIEAVADSLMQLTAATADVEVQELPVAGADGVVNQQSVTRVGDVLAFSQGKLLERVGEEGQLAVIEHTPASVSQALDDFAGGSGETVPVDPADGRVLEALGQQPTLWERFQQGGAVGWVIVGLGALGLLIAVIQYLYLARISMTMRRQMANIEELRGDNPLGRVLKRFKALGEGHVPEALEARLDEAMLAEQPRIERGQALVKMIAAVAPLLGLLGTVTGMIVTFQSITVFGTGDPQLMAGGISQALVTTVLGLIVAVPLLFAHTALSSRSRALIGTMEGRASAVLADRLEQDRLAEQGRGVAGKTSHDALA</sequence>
<feature type="transmembrane region" description="Helical" evidence="8">
    <location>
        <begin position="406"/>
        <end position="425"/>
    </location>
</feature>
<dbReference type="Proteomes" id="UP000321726">
    <property type="component" value="Unassembled WGS sequence"/>
</dbReference>
<evidence type="ECO:0000313" key="11">
    <source>
        <dbReference type="EMBL" id="GEN22516.1"/>
    </source>
</evidence>
<dbReference type="RefSeq" id="WP_084541659.1">
    <property type="nucleotide sequence ID" value="NZ_BJXU01000015.1"/>
</dbReference>
<evidence type="ECO:0000256" key="9">
    <source>
        <dbReference type="SAM" id="SignalP"/>
    </source>
</evidence>
<accession>A0A1M7A663</accession>
<evidence type="ECO:0000256" key="4">
    <source>
        <dbReference type="ARBA" id="ARBA00022989"/>
    </source>
</evidence>
<dbReference type="PIRSF" id="PIRSF037714">
    <property type="entry name" value="TolR"/>
    <property type="match status" value="1"/>
</dbReference>
<evidence type="ECO:0000256" key="6">
    <source>
        <dbReference type="RuleBase" id="RU004057"/>
    </source>
</evidence>
<evidence type="ECO:0000256" key="5">
    <source>
        <dbReference type="ARBA" id="ARBA00023136"/>
    </source>
</evidence>
<dbReference type="OrthoDB" id="4045at2"/>
<dbReference type="EMBL" id="FRCA01000001">
    <property type="protein sequence ID" value="SHL38201.1"/>
    <property type="molecule type" value="Genomic_DNA"/>
</dbReference>
<keyword evidence="6" id="KW-0653">Protein transport</keyword>
<dbReference type="InterPro" id="IPR017270">
    <property type="entry name" value="MotA/TolQ/ExbB-rel"/>
</dbReference>
<comment type="subcellular location">
    <subcellularLocation>
        <location evidence="1">Cell membrane</location>
        <topology evidence="1">Multi-pass membrane protein</topology>
    </subcellularLocation>
    <subcellularLocation>
        <location evidence="6">Membrane</location>
        <topology evidence="6">Multi-pass membrane protein</topology>
    </subcellularLocation>
</comment>
<keyword evidence="7" id="KW-0175">Coiled coil</keyword>
<evidence type="ECO:0000256" key="8">
    <source>
        <dbReference type="SAM" id="Phobius"/>
    </source>
</evidence>
<keyword evidence="3 8" id="KW-0812">Transmembrane</keyword>
<gene>
    <name evidence="11" type="ORF">HCU01_04650</name>
    <name evidence="12" type="ORF">SAMN05660971_00377</name>
</gene>
<proteinExistence type="inferred from homology"/>
<feature type="transmembrane region" description="Helical" evidence="8">
    <location>
        <begin position="278"/>
        <end position="301"/>
    </location>
</feature>
<keyword evidence="14" id="KW-1185">Reference proteome</keyword>
<keyword evidence="5 8" id="KW-0472">Membrane</keyword>
<keyword evidence="9" id="KW-0732">Signal</keyword>
<feature type="transmembrane region" description="Helical" evidence="8">
    <location>
        <begin position="364"/>
        <end position="386"/>
    </location>
</feature>
<organism evidence="12 13">
    <name type="scientific">Halomonas cupida</name>
    <dbReference type="NCBI Taxonomy" id="44933"/>
    <lineage>
        <taxon>Bacteria</taxon>
        <taxon>Pseudomonadati</taxon>
        <taxon>Pseudomonadota</taxon>
        <taxon>Gammaproteobacteria</taxon>
        <taxon>Oceanospirillales</taxon>
        <taxon>Halomonadaceae</taxon>
        <taxon>Halomonas</taxon>
    </lineage>
</organism>
<keyword evidence="4 8" id="KW-1133">Transmembrane helix</keyword>
<evidence type="ECO:0000256" key="3">
    <source>
        <dbReference type="ARBA" id="ARBA00022692"/>
    </source>
</evidence>
<dbReference type="GO" id="GO:0005886">
    <property type="term" value="C:plasma membrane"/>
    <property type="evidence" value="ECO:0007669"/>
    <property type="project" value="UniProtKB-SubCell"/>
</dbReference>
<evidence type="ECO:0000313" key="12">
    <source>
        <dbReference type="EMBL" id="SHL38201.1"/>
    </source>
</evidence>
<dbReference type="InterPro" id="IPR050790">
    <property type="entry name" value="ExbB/TolQ_transport"/>
</dbReference>
<name>A0A1M7A663_9GAMM</name>
<keyword evidence="6" id="KW-0813">Transport</keyword>
<keyword evidence="2" id="KW-1003">Cell membrane</keyword>
<dbReference type="PANTHER" id="PTHR30625">
    <property type="entry name" value="PROTEIN TOLQ"/>
    <property type="match status" value="1"/>
</dbReference>
<evidence type="ECO:0000256" key="1">
    <source>
        <dbReference type="ARBA" id="ARBA00004651"/>
    </source>
</evidence>
<dbReference type="InterPro" id="IPR002898">
    <property type="entry name" value="MotA_ExbB_proton_chnl"/>
</dbReference>
<protein>
    <submittedName>
        <fullName evidence="12">Biopolymer transport protein ExbB</fullName>
    </submittedName>
    <submittedName>
        <fullName evidence="11">Biopolymer transporter TonB</fullName>
    </submittedName>
</protein>
<dbReference type="STRING" id="44933.SAMN05660971_00377"/>
<dbReference type="Pfam" id="PF01618">
    <property type="entry name" value="MotA_ExbB"/>
    <property type="match status" value="1"/>
</dbReference>
<dbReference type="PANTHER" id="PTHR30625:SF11">
    <property type="entry name" value="MOTA_TOLQ_EXBB PROTON CHANNEL DOMAIN-CONTAINING PROTEIN"/>
    <property type="match status" value="1"/>
</dbReference>
<feature type="coiled-coil region" evidence="7">
    <location>
        <begin position="63"/>
        <end position="114"/>
    </location>
</feature>
<evidence type="ECO:0000256" key="2">
    <source>
        <dbReference type="ARBA" id="ARBA00022475"/>
    </source>
</evidence>
<reference evidence="11 14" key="2">
    <citation type="submission" date="2019-07" db="EMBL/GenBank/DDBJ databases">
        <title>Whole genome shotgun sequence of Halomonas cupida NBRC 102219.</title>
        <authorList>
            <person name="Hosoyama A."/>
            <person name="Uohara A."/>
            <person name="Ohji S."/>
            <person name="Ichikawa N."/>
        </authorList>
    </citation>
    <scope>NUCLEOTIDE SEQUENCE [LARGE SCALE GENOMIC DNA]</scope>
    <source>
        <strain evidence="11 14">NBRC 102219</strain>
    </source>
</reference>
<feature type="signal peptide" evidence="9">
    <location>
        <begin position="1"/>
        <end position="28"/>
    </location>
</feature>
<feature type="chain" id="PRO_5013291502" evidence="9">
    <location>
        <begin position="29"/>
        <end position="475"/>
    </location>
</feature>
<evidence type="ECO:0000256" key="7">
    <source>
        <dbReference type="SAM" id="Coils"/>
    </source>
</evidence>
<reference evidence="12 13" key="1">
    <citation type="submission" date="2016-11" db="EMBL/GenBank/DDBJ databases">
        <authorList>
            <person name="Jaros S."/>
            <person name="Januszkiewicz K."/>
            <person name="Wedrychowicz H."/>
        </authorList>
    </citation>
    <scope>NUCLEOTIDE SEQUENCE [LARGE SCALE GENOMIC DNA]</scope>
    <source>
        <strain evidence="12 13">DSM 4740</strain>
    </source>
</reference>
<dbReference type="GO" id="GO:0017038">
    <property type="term" value="P:protein import"/>
    <property type="evidence" value="ECO:0007669"/>
    <property type="project" value="TreeGrafter"/>
</dbReference>
<dbReference type="EMBL" id="BJXU01000015">
    <property type="protein sequence ID" value="GEN22516.1"/>
    <property type="molecule type" value="Genomic_DNA"/>
</dbReference>
<evidence type="ECO:0000259" key="10">
    <source>
        <dbReference type="Pfam" id="PF01618"/>
    </source>
</evidence>
<dbReference type="Proteomes" id="UP000184123">
    <property type="component" value="Unassembled WGS sequence"/>
</dbReference>
<evidence type="ECO:0000313" key="13">
    <source>
        <dbReference type="Proteomes" id="UP000184123"/>
    </source>
</evidence>
<feature type="domain" description="MotA/TolQ/ExbB proton channel" evidence="10">
    <location>
        <begin position="331"/>
        <end position="442"/>
    </location>
</feature>
<comment type="similarity">
    <text evidence="6">Belongs to the exbB/tolQ family.</text>
</comment>